<evidence type="ECO:0000256" key="7">
    <source>
        <dbReference type="ARBA" id="ARBA00047508"/>
    </source>
</evidence>
<evidence type="ECO:0000256" key="6">
    <source>
        <dbReference type="ARBA" id="ARBA00023141"/>
    </source>
</evidence>
<evidence type="ECO:0000256" key="4">
    <source>
        <dbReference type="ARBA" id="ARBA00022605"/>
    </source>
</evidence>
<dbReference type="EC" id="2.5.1.54" evidence="8"/>
<protein>
    <recommendedName>
        <fullName evidence="8">Phospho-2-dehydro-3-deoxyheptonate aldolase</fullName>
        <ecNumber evidence="8">2.5.1.54</ecNumber>
    </recommendedName>
</protein>
<dbReference type="Pfam" id="PF00793">
    <property type="entry name" value="DAHP_synth_1"/>
    <property type="match status" value="1"/>
</dbReference>
<dbReference type="InterPro" id="IPR006218">
    <property type="entry name" value="DAHP1/KDSA"/>
</dbReference>
<evidence type="ECO:0000313" key="10">
    <source>
        <dbReference type="EMBL" id="MCZ0865217.1"/>
    </source>
</evidence>
<dbReference type="PIRSF" id="PIRSF001361">
    <property type="entry name" value="DAHP_synthase"/>
    <property type="match status" value="1"/>
</dbReference>
<reference evidence="10 11" key="1">
    <citation type="submission" date="2022-12" db="EMBL/GenBank/DDBJ databases">
        <title>Dasania phycosphaerae sp. nov., isolated from particulate material of the south coast of Korea.</title>
        <authorList>
            <person name="Jiang Y."/>
        </authorList>
    </citation>
    <scope>NUCLEOTIDE SEQUENCE [LARGE SCALE GENOMIC DNA]</scope>
    <source>
        <strain evidence="10 11">GY-19</strain>
    </source>
</reference>
<dbReference type="RefSeq" id="WP_258331366.1">
    <property type="nucleotide sequence ID" value="NZ_JAPTGG010000006.1"/>
</dbReference>
<feature type="domain" description="DAHP synthetase I/KDSA" evidence="9">
    <location>
        <begin position="48"/>
        <end position="340"/>
    </location>
</feature>
<dbReference type="InterPro" id="IPR006219">
    <property type="entry name" value="DAHP_synth_1"/>
</dbReference>
<comment type="function">
    <text evidence="1 8">Stereospecific condensation of phosphoenolpyruvate (PEP) and D-erythrose-4-phosphate (E4P) giving rise to 3-deoxy-D-arabino-heptulosonate-7-phosphate (DAHP).</text>
</comment>
<evidence type="ECO:0000256" key="1">
    <source>
        <dbReference type="ARBA" id="ARBA00003726"/>
    </source>
</evidence>
<evidence type="ECO:0000256" key="2">
    <source>
        <dbReference type="ARBA" id="ARBA00004688"/>
    </source>
</evidence>
<dbReference type="NCBIfam" id="NF009396">
    <property type="entry name" value="PRK12756.1"/>
    <property type="match status" value="1"/>
</dbReference>
<keyword evidence="11" id="KW-1185">Reference proteome</keyword>
<organism evidence="10 11">
    <name type="scientific">Dasania phycosphaerae</name>
    <dbReference type="NCBI Taxonomy" id="2950436"/>
    <lineage>
        <taxon>Bacteria</taxon>
        <taxon>Pseudomonadati</taxon>
        <taxon>Pseudomonadota</taxon>
        <taxon>Gammaproteobacteria</taxon>
        <taxon>Cellvibrionales</taxon>
        <taxon>Spongiibacteraceae</taxon>
        <taxon>Dasania</taxon>
    </lineage>
</organism>
<dbReference type="Gene3D" id="3.20.20.70">
    <property type="entry name" value="Aldolase class I"/>
    <property type="match status" value="1"/>
</dbReference>
<comment type="caution">
    <text evidence="10">The sequence shown here is derived from an EMBL/GenBank/DDBJ whole genome shotgun (WGS) entry which is preliminary data.</text>
</comment>
<dbReference type="NCBIfam" id="NF009395">
    <property type="entry name" value="PRK12755.1"/>
    <property type="match status" value="1"/>
</dbReference>
<keyword evidence="6 8" id="KW-0057">Aromatic amino acid biosynthesis</keyword>
<sequence length="354" mass="38396">MTTLNTTDHVTDDVHIAELRPLIAPAVLIEELPLSEQAATMICQARKDIENVFKGEDDRLVVVVGPCSIHDPAAALEYAQRIKAVMGQYQSELLIVMRTYFEKPRTTVGWKGLINDPKLDGSFNINHGLKVARKLLIDVADMGIPTGCEFLDTISPQFFADLVSWGAIGARTTESQIHRELASGLSMPVGFKNGTDGNLQIAIDAIGAASHPHHFLSVTKQGTSAIVETRGNKNCHIILRGSSKGPNYSAEFIKKTTELVSSKGLAPYIMVDCSHGNSNKDFARQSLVADNLAEQISAGEKAISGVMLESHLVEGNQKKPEVYGQSITDACISWDTTVDIFNRLAAAVKARRTA</sequence>
<dbReference type="SUPFAM" id="SSF51569">
    <property type="entry name" value="Aldolase"/>
    <property type="match status" value="1"/>
</dbReference>
<evidence type="ECO:0000256" key="8">
    <source>
        <dbReference type="PIRNR" id="PIRNR001361"/>
    </source>
</evidence>
<dbReference type="PANTHER" id="PTHR21225">
    <property type="entry name" value="PHOSPHO-2-DEHYDRO-3-DEOXYHEPTONATE ALDOLASE DAHP SYNTHETASE"/>
    <property type="match status" value="1"/>
</dbReference>
<gene>
    <name evidence="10" type="ORF">O0V09_08405</name>
</gene>
<dbReference type="PANTHER" id="PTHR21225:SF12">
    <property type="entry name" value="PHOSPHO-2-DEHYDRO-3-DEOXYHEPTONATE ALDOLASE, TYROSINE-INHIBITED"/>
    <property type="match status" value="1"/>
</dbReference>
<dbReference type="GO" id="GO:0005737">
    <property type="term" value="C:cytoplasm"/>
    <property type="evidence" value="ECO:0007669"/>
    <property type="project" value="TreeGrafter"/>
</dbReference>
<proteinExistence type="inferred from homology"/>
<evidence type="ECO:0000256" key="3">
    <source>
        <dbReference type="ARBA" id="ARBA00007985"/>
    </source>
</evidence>
<evidence type="ECO:0000259" key="9">
    <source>
        <dbReference type="Pfam" id="PF00793"/>
    </source>
</evidence>
<dbReference type="NCBIfam" id="TIGR00034">
    <property type="entry name" value="aroFGH"/>
    <property type="match status" value="1"/>
</dbReference>
<accession>A0A9J6RLL8</accession>
<dbReference type="FunFam" id="3.20.20.70:FF:000005">
    <property type="entry name" value="Phospho-2-dehydro-3-deoxyheptonate aldolase"/>
    <property type="match status" value="1"/>
</dbReference>
<comment type="similarity">
    <text evidence="3 8">Belongs to the class-I DAHP synthase family.</text>
</comment>
<name>A0A9J6RLL8_9GAMM</name>
<dbReference type="GO" id="GO:0009073">
    <property type="term" value="P:aromatic amino acid family biosynthetic process"/>
    <property type="evidence" value="ECO:0007669"/>
    <property type="project" value="UniProtKB-KW"/>
</dbReference>
<evidence type="ECO:0000256" key="5">
    <source>
        <dbReference type="ARBA" id="ARBA00022679"/>
    </source>
</evidence>
<evidence type="ECO:0000313" key="11">
    <source>
        <dbReference type="Proteomes" id="UP001069090"/>
    </source>
</evidence>
<dbReference type="Proteomes" id="UP001069090">
    <property type="component" value="Unassembled WGS sequence"/>
</dbReference>
<comment type="pathway">
    <text evidence="2 8">Metabolic intermediate biosynthesis; chorismate biosynthesis; chorismate from D-erythrose 4-phosphate and phosphoenolpyruvate: step 1/7.</text>
</comment>
<dbReference type="EMBL" id="JAPTGG010000006">
    <property type="protein sequence ID" value="MCZ0865217.1"/>
    <property type="molecule type" value="Genomic_DNA"/>
</dbReference>
<dbReference type="GO" id="GO:0008652">
    <property type="term" value="P:amino acid biosynthetic process"/>
    <property type="evidence" value="ECO:0007669"/>
    <property type="project" value="UniProtKB-KW"/>
</dbReference>
<dbReference type="GO" id="GO:0042802">
    <property type="term" value="F:identical protein binding"/>
    <property type="evidence" value="ECO:0007669"/>
    <property type="project" value="UniProtKB-ARBA"/>
</dbReference>
<dbReference type="GO" id="GO:0003849">
    <property type="term" value="F:3-deoxy-7-phosphoheptulonate synthase activity"/>
    <property type="evidence" value="ECO:0007669"/>
    <property type="project" value="UniProtKB-EC"/>
</dbReference>
<dbReference type="AlphaFoldDB" id="A0A9J6RLL8"/>
<dbReference type="InterPro" id="IPR013785">
    <property type="entry name" value="Aldolase_TIM"/>
</dbReference>
<comment type="catalytic activity">
    <reaction evidence="7 8">
        <text>D-erythrose 4-phosphate + phosphoenolpyruvate + H2O = 7-phospho-2-dehydro-3-deoxy-D-arabino-heptonate + phosphate</text>
        <dbReference type="Rhea" id="RHEA:14717"/>
        <dbReference type="ChEBI" id="CHEBI:15377"/>
        <dbReference type="ChEBI" id="CHEBI:16897"/>
        <dbReference type="ChEBI" id="CHEBI:43474"/>
        <dbReference type="ChEBI" id="CHEBI:58394"/>
        <dbReference type="ChEBI" id="CHEBI:58702"/>
        <dbReference type="EC" id="2.5.1.54"/>
    </reaction>
</comment>
<keyword evidence="5 8" id="KW-0808">Transferase</keyword>
<keyword evidence="4 8" id="KW-0028">Amino-acid biosynthesis</keyword>